<feature type="transmembrane region" description="Helical" evidence="1">
    <location>
        <begin position="34"/>
        <end position="53"/>
    </location>
</feature>
<accession>U2RSC7</accession>
<dbReference type="Proteomes" id="UP000016637">
    <property type="component" value="Unassembled WGS sequence"/>
</dbReference>
<protein>
    <submittedName>
        <fullName evidence="2">Uncharacterized protein</fullName>
    </submittedName>
</protein>
<dbReference type="EMBL" id="AWVP01000090">
    <property type="protein sequence ID" value="ERK56438.1"/>
    <property type="molecule type" value="Genomic_DNA"/>
</dbReference>
<organism evidence="2 3">
    <name type="scientific">Gemella bergeri ATCC 700627</name>
    <dbReference type="NCBI Taxonomy" id="1321820"/>
    <lineage>
        <taxon>Bacteria</taxon>
        <taxon>Bacillati</taxon>
        <taxon>Bacillota</taxon>
        <taxon>Bacilli</taxon>
        <taxon>Bacillales</taxon>
        <taxon>Gemellaceae</taxon>
        <taxon>Gemella</taxon>
    </lineage>
</organism>
<keyword evidence="1" id="KW-0812">Transmembrane</keyword>
<evidence type="ECO:0000256" key="1">
    <source>
        <dbReference type="SAM" id="Phobius"/>
    </source>
</evidence>
<sequence>MTRKKVIENSADAFSENGISLNAVQRCTFTTKTVLFPVYYFIYLYTKYFLLLIL</sequence>
<evidence type="ECO:0000313" key="3">
    <source>
        <dbReference type="Proteomes" id="UP000016637"/>
    </source>
</evidence>
<evidence type="ECO:0000313" key="2">
    <source>
        <dbReference type="EMBL" id="ERK56438.1"/>
    </source>
</evidence>
<dbReference type="AlphaFoldDB" id="U2RSC7"/>
<keyword evidence="3" id="KW-1185">Reference proteome</keyword>
<keyword evidence="1" id="KW-1133">Transmembrane helix</keyword>
<dbReference type="HOGENOM" id="CLU_3043798_0_0_9"/>
<name>U2RSC7_9BACL</name>
<reference evidence="2 3" key="1">
    <citation type="submission" date="2013-08" db="EMBL/GenBank/DDBJ databases">
        <authorList>
            <person name="Weinstock G."/>
            <person name="Sodergren E."/>
            <person name="Wylie T."/>
            <person name="Fulton L."/>
            <person name="Fulton R."/>
            <person name="Fronick C."/>
            <person name="O'Laughlin M."/>
            <person name="Godfrey J."/>
            <person name="Miner T."/>
            <person name="Herter B."/>
            <person name="Appelbaum E."/>
            <person name="Cordes M."/>
            <person name="Lek S."/>
            <person name="Wollam A."/>
            <person name="Pepin K.H."/>
            <person name="Palsikar V.B."/>
            <person name="Mitreva M."/>
            <person name="Wilson R.K."/>
        </authorList>
    </citation>
    <scope>NUCLEOTIDE SEQUENCE [LARGE SCALE GENOMIC DNA]</scope>
    <source>
        <strain evidence="2 3">ATCC 700627</strain>
    </source>
</reference>
<proteinExistence type="predicted"/>
<gene>
    <name evidence="2" type="ORF">HMPREF1983_01355</name>
</gene>
<keyword evidence="1" id="KW-0472">Membrane</keyword>
<comment type="caution">
    <text evidence="2">The sequence shown here is derived from an EMBL/GenBank/DDBJ whole genome shotgun (WGS) entry which is preliminary data.</text>
</comment>